<dbReference type="Proteomes" id="UP001632038">
    <property type="component" value="Unassembled WGS sequence"/>
</dbReference>
<evidence type="ECO:0000313" key="3">
    <source>
        <dbReference type="Proteomes" id="UP001632038"/>
    </source>
</evidence>
<accession>A0ABD3CD72</accession>
<evidence type="ECO:0000313" key="2">
    <source>
        <dbReference type="EMBL" id="KAL3626755.1"/>
    </source>
</evidence>
<evidence type="ECO:0000256" key="1">
    <source>
        <dbReference type="SAM" id="MobiDB-lite"/>
    </source>
</evidence>
<protein>
    <submittedName>
        <fullName evidence="2">Uncharacterized protein</fullName>
    </submittedName>
</protein>
<feature type="region of interest" description="Disordered" evidence="1">
    <location>
        <begin position="115"/>
        <end position="134"/>
    </location>
</feature>
<dbReference type="AlphaFoldDB" id="A0ABD3CD72"/>
<dbReference type="EMBL" id="JAVIJP010000044">
    <property type="protein sequence ID" value="KAL3626755.1"/>
    <property type="molecule type" value="Genomic_DNA"/>
</dbReference>
<name>A0ABD3CD72_9LAMI</name>
<dbReference type="PANTHER" id="PTHR34287">
    <property type="entry name" value="OS06G0551500 PROTEIN-RELATED"/>
    <property type="match status" value="1"/>
</dbReference>
<reference evidence="3" key="1">
    <citation type="journal article" date="2024" name="IScience">
        <title>Strigolactones Initiate the Formation of Haustorium-like Structures in Castilleja.</title>
        <authorList>
            <person name="Buerger M."/>
            <person name="Peterson D."/>
            <person name="Chory J."/>
        </authorList>
    </citation>
    <scope>NUCLEOTIDE SEQUENCE [LARGE SCALE GENOMIC DNA]</scope>
</reference>
<gene>
    <name evidence="2" type="ORF">CASFOL_029327</name>
</gene>
<keyword evidence="3" id="KW-1185">Reference proteome</keyword>
<proteinExistence type="predicted"/>
<dbReference type="PANTHER" id="PTHR34287:SF2">
    <property type="match status" value="1"/>
</dbReference>
<feature type="compositionally biased region" description="Basic and acidic residues" evidence="1">
    <location>
        <begin position="125"/>
        <end position="134"/>
    </location>
</feature>
<organism evidence="2 3">
    <name type="scientific">Castilleja foliolosa</name>
    <dbReference type="NCBI Taxonomy" id="1961234"/>
    <lineage>
        <taxon>Eukaryota</taxon>
        <taxon>Viridiplantae</taxon>
        <taxon>Streptophyta</taxon>
        <taxon>Embryophyta</taxon>
        <taxon>Tracheophyta</taxon>
        <taxon>Spermatophyta</taxon>
        <taxon>Magnoliopsida</taxon>
        <taxon>eudicotyledons</taxon>
        <taxon>Gunneridae</taxon>
        <taxon>Pentapetalae</taxon>
        <taxon>asterids</taxon>
        <taxon>lamiids</taxon>
        <taxon>Lamiales</taxon>
        <taxon>Orobanchaceae</taxon>
        <taxon>Pedicularideae</taxon>
        <taxon>Castillejinae</taxon>
        <taxon>Castilleja</taxon>
    </lineage>
</organism>
<sequence>MSENQRPGSNRLRRSVQVVSKSFSDKLLGKYYDASEFDFDYEQSALWSPFIPRRAYLISPNDRKKLKKVGKLATWFASLVACVKGLVSMKYDDCGNDDMYGSDDEMVHSITSISYKEEEGGEGAGRGEEERNKY</sequence>
<comment type="caution">
    <text evidence="2">The sequence shown here is derived from an EMBL/GenBank/DDBJ whole genome shotgun (WGS) entry which is preliminary data.</text>
</comment>